<dbReference type="PANTHER" id="PTHR30258:SF2">
    <property type="entry name" value="COMG OPERON PROTEIN 1"/>
    <property type="match status" value="1"/>
</dbReference>
<sequence length="566" mass="62141">MMSSAPIDACKMQIPHTDQVCAWLMQHAGLKTADLERAQRLSTEPGDLLGLLTRLGLVSEVELARAWADLLGAPLLLADVAPPLLDPLPVLTERFMRHYQVVPMVWQQGGLRVLAANPAQLYPFQALAYACEVPVWLAIGSRTEVDTLIERYYGQGRSAMGSLIENLDEQGGALEDIEHLKDMASEAPVIRLVNLILQRAVEQRASDIHIEPFENQLKVRYRIDGVLHDAEAPPASSSAAVISRVKIMARLDIAERRLPQDGRIMLRIQGKALDLRVSTVPTSFGESVVMRLLDRQTVQFDFPSLGFDGPRLAAFLDLLARPHGILLVTGPTGSGKTTTLYTALSQLNTAERKIITVEDPVEYQLEGINQIQVKPAIGLDFAGALRAIVRQDPDVIMIGEIRDLETCRIAVQSSLTGHLVLSTLHTNSAAASITRLLDMGVESYLIASTVSGILAQRLVRRLDPATRVAFQAPPELIQEHGLDRLTEQRPILLYRGDYHGRSALTELLVMNDELRGLLMGHADAASLEHAARRAGLRTLYEDGLRQALAGVTSLEEVLRVTRGDDA</sequence>
<dbReference type="Gene3D" id="3.30.300.160">
    <property type="entry name" value="Type II secretion system, protein E, N-terminal domain"/>
    <property type="match status" value="1"/>
</dbReference>
<evidence type="ECO:0000313" key="5">
    <source>
        <dbReference type="EMBL" id="KWV83838.1"/>
    </source>
</evidence>
<dbReference type="GO" id="GO:0005886">
    <property type="term" value="C:plasma membrane"/>
    <property type="evidence" value="ECO:0007669"/>
    <property type="project" value="TreeGrafter"/>
</dbReference>
<feature type="domain" description="Bacterial type II secretion system protein E" evidence="4">
    <location>
        <begin position="389"/>
        <end position="403"/>
    </location>
</feature>
<name>A0A109LA06_PSEFL</name>
<organism evidence="5 6">
    <name type="scientific">Pseudomonas fluorescens</name>
    <dbReference type="NCBI Taxonomy" id="294"/>
    <lineage>
        <taxon>Bacteria</taxon>
        <taxon>Pseudomonadati</taxon>
        <taxon>Pseudomonadota</taxon>
        <taxon>Gammaproteobacteria</taxon>
        <taxon>Pseudomonadales</taxon>
        <taxon>Pseudomonadaceae</taxon>
        <taxon>Pseudomonas</taxon>
    </lineage>
</organism>
<proteinExistence type="inferred from homology"/>
<dbReference type="PANTHER" id="PTHR30258">
    <property type="entry name" value="TYPE II SECRETION SYSTEM PROTEIN GSPE-RELATED"/>
    <property type="match status" value="1"/>
</dbReference>
<dbReference type="InterPro" id="IPR007831">
    <property type="entry name" value="T2SS_GspE_N"/>
</dbReference>
<dbReference type="SUPFAM" id="SSF52540">
    <property type="entry name" value="P-loop containing nucleoside triphosphate hydrolases"/>
    <property type="match status" value="1"/>
</dbReference>
<evidence type="ECO:0000256" key="3">
    <source>
        <dbReference type="ARBA" id="ARBA00022840"/>
    </source>
</evidence>
<dbReference type="SMART" id="SM00382">
    <property type="entry name" value="AAA"/>
    <property type="match status" value="1"/>
</dbReference>
<keyword evidence="2" id="KW-0547">Nucleotide-binding</keyword>
<accession>A0A109LA06</accession>
<protein>
    <submittedName>
        <fullName evidence="5">Type II secretion system protein E</fullName>
    </submittedName>
</protein>
<dbReference type="InterPro" id="IPR037257">
    <property type="entry name" value="T2SS_E_N_sf"/>
</dbReference>
<dbReference type="Pfam" id="PF05157">
    <property type="entry name" value="MshEN"/>
    <property type="match status" value="1"/>
</dbReference>
<comment type="similarity">
    <text evidence="1">Belongs to the GSP E family.</text>
</comment>
<keyword evidence="3" id="KW-0067">ATP-binding</keyword>
<dbReference type="GO" id="GO:0005524">
    <property type="term" value="F:ATP binding"/>
    <property type="evidence" value="ECO:0007669"/>
    <property type="project" value="UniProtKB-KW"/>
</dbReference>
<evidence type="ECO:0000256" key="2">
    <source>
        <dbReference type="ARBA" id="ARBA00022741"/>
    </source>
</evidence>
<gene>
    <name evidence="5" type="primary">xpsE</name>
    <name evidence="5" type="ORF">PFL603g_00625</name>
</gene>
<dbReference type="Gene3D" id="3.30.450.90">
    <property type="match status" value="1"/>
</dbReference>
<dbReference type="InterPro" id="IPR003593">
    <property type="entry name" value="AAA+_ATPase"/>
</dbReference>
<dbReference type="PROSITE" id="PS00662">
    <property type="entry name" value="T2SP_E"/>
    <property type="match status" value="1"/>
</dbReference>
<evidence type="ECO:0000313" key="6">
    <source>
        <dbReference type="Proteomes" id="UP000063434"/>
    </source>
</evidence>
<dbReference type="AlphaFoldDB" id="A0A109LA06"/>
<dbReference type="Pfam" id="PF00437">
    <property type="entry name" value="T2SSE"/>
    <property type="match status" value="1"/>
</dbReference>
<dbReference type="CDD" id="cd01129">
    <property type="entry name" value="PulE-GspE-like"/>
    <property type="match status" value="1"/>
</dbReference>
<dbReference type="EMBL" id="LCYC01000007">
    <property type="protein sequence ID" value="KWV83838.1"/>
    <property type="molecule type" value="Genomic_DNA"/>
</dbReference>
<dbReference type="InterPro" id="IPR001482">
    <property type="entry name" value="T2SS/T4SS_dom"/>
</dbReference>
<dbReference type="PATRIC" id="fig|294.195.peg.673"/>
<evidence type="ECO:0000259" key="4">
    <source>
        <dbReference type="PROSITE" id="PS00662"/>
    </source>
</evidence>
<dbReference type="Gene3D" id="1.10.40.70">
    <property type="match status" value="1"/>
</dbReference>
<dbReference type="Proteomes" id="UP000063434">
    <property type="component" value="Unassembled WGS sequence"/>
</dbReference>
<dbReference type="FunFam" id="3.30.450.90:FF:000001">
    <property type="entry name" value="Type II secretion system ATPase GspE"/>
    <property type="match status" value="1"/>
</dbReference>
<dbReference type="InterPro" id="IPR027417">
    <property type="entry name" value="P-loop_NTPase"/>
</dbReference>
<reference evidence="5 6" key="1">
    <citation type="submission" date="2015-05" db="EMBL/GenBank/DDBJ databases">
        <title>A genomic and transcriptomic approach to investigate the blue pigment phenotype in Pseudomonas fluorescens.</title>
        <authorList>
            <person name="Andreani N.A."/>
            <person name="Cardazzo B."/>
        </authorList>
    </citation>
    <scope>NUCLEOTIDE SEQUENCE [LARGE SCALE GENOMIC DNA]</scope>
    <source>
        <strain evidence="5 6">Ps_40</strain>
    </source>
</reference>
<dbReference type="GO" id="GO:0016887">
    <property type="term" value="F:ATP hydrolysis activity"/>
    <property type="evidence" value="ECO:0007669"/>
    <property type="project" value="TreeGrafter"/>
</dbReference>
<comment type="caution">
    <text evidence="5">The sequence shown here is derived from an EMBL/GenBank/DDBJ whole genome shotgun (WGS) entry which is preliminary data.</text>
</comment>
<dbReference type="SUPFAM" id="SSF160246">
    <property type="entry name" value="EspE N-terminal domain-like"/>
    <property type="match status" value="1"/>
</dbReference>
<evidence type="ECO:0000256" key="1">
    <source>
        <dbReference type="ARBA" id="ARBA00006611"/>
    </source>
</evidence>
<dbReference type="Gene3D" id="3.40.50.300">
    <property type="entry name" value="P-loop containing nucleotide triphosphate hydrolases"/>
    <property type="match status" value="1"/>
</dbReference>